<organism evidence="3 4">
    <name type="scientific">Blastomonas aquatica</name>
    <dbReference type="NCBI Taxonomy" id="1510276"/>
    <lineage>
        <taxon>Bacteria</taxon>
        <taxon>Pseudomonadati</taxon>
        <taxon>Pseudomonadota</taxon>
        <taxon>Alphaproteobacteria</taxon>
        <taxon>Sphingomonadales</taxon>
        <taxon>Sphingomonadaceae</taxon>
        <taxon>Blastomonas</taxon>
    </lineage>
</organism>
<dbReference type="Proteomes" id="UP000614261">
    <property type="component" value="Unassembled WGS sequence"/>
</dbReference>
<protein>
    <submittedName>
        <fullName evidence="3">Uncharacterized protein</fullName>
    </submittedName>
</protein>
<dbReference type="RefSeq" id="WP_188515450.1">
    <property type="nucleotide sequence ID" value="NZ_BMGD01000006.1"/>
</dbReference>
<sequence>MSNDQKPARIKIVNGGTPANVRGNAAKTPAPTPEPAVSSTPPASQTNRLVLLGAVVFLLGCAIGGVTLAAWPHVGMG</sequence>
<dbReference type="EMBL" id="BMGD01000006">
    <property type="protein sequence ID" value="GGB74467.1"/>
    <property type="molecule type" value="Genomic_DNA"/>
</dbReference>
<keyword evidence="4" id="KW-1185">Reference proteome</keyword>
<evidence type="ECO:0000256" key="1">
    <source>
        <dbReference type="SAM" id="MobiDB-lite"/>
    </source>
</evidence>
<evidence type="ECO:0000256" key="2">
    <source>
        <dbReference type="SAM" id="Phobius"/>
    </source>
</evidence>
<keyword evidence="2" id="KW-0472">Membrane</keyword>
<evidence type="ECO:0000313" key="3">
    <source>
        <dbReference type="EMBL" id="GGB74467.1"/>
    </source>
</evidence>
<keyword evidence="2" id="KW-0812">Transmembrane</keyword>
<reference evidence="4" key="1">
    <citation type="journal article" date="2019" name="Int. J. Syst. Evol. Microbiol.">
        <title>The Global Catalogue of Microorganisms (GCM) 10K type strain sequencing project: providing services to taxonomists for standard genome sequencing and annotation.</title>
        <authorList>
            <consortium name="The Broad Institute Genomics Platform"/>
            <consortium name="The Broad Institute Genome Sequencing Center for Infectious Disease"/>
            <person name="Wu L."/>
            <person name="Ma J."/>
        </authorList>
    </citation>
    <scope>NUCLEOTIDE SEQUENCE [LARGE SCALE GENOMIC DNA]</scope>
    <source>
        <strain evidence="4">CGMCC 1.12851</strain>
    </source>
</reference>
<gene>
    <name evidence="3" type="ORF">GCM10010833_32110</name>
</gene>
<accession>A0ABQ1JTK8</accession>
<evidence type="ECO:0000313" key="4">
    <source>
        <dbReference type="Proteomes" id="UP000614261"/>
    </source>
</evidence>
<name>A0ABQ1JTK8_9SPHN</name>
<feature type="transmembrane region" description="Helical" evidence="2">
    <location>
        <begin position="49"/>
        <end position="71"/>
    </location>
</feature>
<proteinExistence type="predicted"/>
<comment type="caution">
    <text evidence="3">The sequence shown here is derived from an EMBL/GenBank/DDBJ whole genome shotgun (WGS) entry which is preliminary data.</text>
</comment>
<keyword evidence="2" id="KW-1133">Transmembrane helix</keyword>
<feature type="region of interest" description="Disordered" evidence="1">
    <location>
        <begin position="1"/>
        <end position="44"/>
    </location>
</feature>